<dbReference type="EMBL" id="VNIK02000004">
    <property type="protein sequence ID" value="KAB5489516.1"/>
    <property type="molecule type" value="Genomic_DNA"/>
</dbReference>
<evidence type="ECO:0008006" key="3">
    <source>
        <dbReference type="Google" id="ProtNLM"/>
    </source>
</evidence>
<dbReference type="Proteomes" id="UP000319204">
    <property type="component" value="Unassembled WGS sequence"/>
</dbReference>
<name>A0A5N5IQ16_9FLAO</name>
<proteinExistence type="predicted"/>
<gene>
    <name evidence="1" type="ORF">FOT42_008725</name>
</gene>
<keyword evidence="2" id="KW-1185">Reference proteome</keyword>
<protein>
    <recommendedName>
        <fullName evidence="3">Nucleoside 2-deoxyribosyltransferase</fullName>
    </recommendedName>
</protein>
<evidence type="ECO:0000313" key="2">
    <source>
        <dbReference type="Proteomes" id="UP000319204"/>
    </source>
</evidence>
<dbReference type="Gene3D" id="3.40.50.450">
    <property type="match status" value="1"/>
</dbReference>
<dbReference type="RefSeq" id="WP_151890184.1">
    <property type="nucleotide sequence ID" value="NZ_VNIK02000004.1"/>
</dbReference>
<reference evidence="1" key="1">
    <citation type="submission" date="2019-10" db="EMBL/GenBank/DDBJ databases">
        <title>Muricauda hadale sp. nov., a piezophilic bacterium isolated from hadopelagic water of the Mariana Trench.</title>
        <authorList>
            <person name="Wei Y."/>
        </authorList>
    </citation>
    <scope>NUCLEOTIDE SEQUENCE [LARGE SCALE GENOMIC DNA]</scope>
    <source>
        <strain evidence="1">MT-229</strain>
    </source>
</reference>
<comment type="caution">
    <text evidence="1">The sequence shown here is derived from an EMBL/GenBank/DDBJ whole genome shotgun (WGS) entry which is preliminary data.</text>
</comment>
<dbReference type="OrthoDB" id="9815193at2"/>
<sequence length="243" mass="28187">MAKKELNNKERPNCFIIMPFGGWFDKYFSDIYVPAIEKAGFEAKRADDLYRPGNIVNDIWNYTKNANVILADLTNKNPNVFYELGLAHAITKPAILITASMEDVPFDLRSLRVIVYDKNSPDWGDILKDKIAKALEETLKSPEDAIPPTFLEVSKTKRLKVGEEEKELLELRRDLNSLKREVRSKPNNRIRRVEEEIHPNEAEMLIKRYIENGLDDIDIAEKLEPFGPPINWTLDKIKEFRDK</sequence>
<organism evidence="1 2">
    <name type="scientific">Flagellimonas hadalis</name>
    <dbReference type="NCBI Taxonomy" id="2597517"/>
    <lineage>
        <taxon>Bacteria</taxon>
        <taxon>Pseudomonadati</taxon>
        <taxon>Bacteroidota</taxon>
        <taxon>Flavobacteriia</taxon>
        <taxon>Flavobacteriales</taxon>
        <taxon>Flavobacteriaceae</taxon>
        <taxon>Flagellimonas</taxon>
    </lineage>
</organism>
<evidence type="ECO:0000313" key="1">
    <source>
        <dbReference type="EMBL" id="KAB5489516.1"/>
    </source>
</evidence>
<dbReference type="AlphaFoldDB" id="A0A5N5IQ16"/>
<accession>A0A5N5IQ16</accession>